<reference evidence="2" key="1">
    <citation type="submission" date="2023-01" db="EMBL/GenBank/DDBJ databases">
        <title>Genome assembly of the deep-sea coral Lophelia pertusa.</title>
        <authorList>
            <person name="Herrera S."/>
            <person name="Cordes E."/>
        </authorList>
    </citation>
    <scope>NUCLEOTIDE SEQUENCE</scope>
    <source>
        <strain evidence="2">USNM1676648</strain>
        <tissue evidence="2">Polyp</tissue>
    </source>
</reference>
<keyword evidence="3" id="KW-1185">Reference proteome</keyword>
<proteinExistence type="inferred from homology"/>
<dbReference type="InterPro" id="IPR006941">
    <property type="entry name" value="RNase_CAF1"/>
</dbReference>
<gene>
    <name evidence="2" type="primary">PNLDC1_2</name>
    <name evidence="2" type="ORF">OS493_004304</name>
</gene>
<dbReference type="SUPFAM" id="SSF53098">
    <property type="entry name" value="Ribonuclease H-like"/>
    <property type="match status" value="1"/>
</dbReference>
<dbReference type="GO" id="GO:0000289">
    <property type="term" value="P:nuclear-transcribed mRNA poly(A) tail shortening"/>
    <property type="evidence" value="ECO:0007669"/>
    <property type="project" value="TreeGrafter"/>
</dbReference>
<dbReference type="Gene3D" id="3.30.420.10">
    <property type="entry name" value="Ribonuclease H-like superfamily/Ribonuclease H"/>
    <property type="match status" value="1"/>
</dbReference>
<dbReference type="PANTHER" id="PTHR15092">
    <property type="entry name" value="POLY A -SPECIFIC RIBONUCLEASE/TARGET OF EGR1, MEMBER 1"/>
    <property type="match status" value="1"/>
</dbReference>
<dbReference type="GO" id="GO:0005783">
    <property type="term" value="C:endoplasmic reticulum"/>
    <property type="evidence" value="ECO:0007669"/>
    <property type="project" value="TreeGrafter"/>
</dbReference>
<dbReference type="GO" id="GO:0003723">
    <property type="term" value="F:RNA binding"/>
    <property type="evidence" value="ECO:0007669"/>
    <property type="project" value="TreeGrafter"/>
</dbReference>
<evidence type="ECO:0000313" key="3">
    <source>
        <dbReference type="Proteomes" id="UP001163046"/>
    </source>
</evidence>
<dbReference type="InterPro" id="IPR051181">
    <property type="entry name" value="CAF1_poly(A)_ribonucleases"/>
</dbReference>
<comment type="similarity">
    <text evidence="1">Belongs to the CAF1 family.</text>
</comment>
<protein>
    <submittedName>
        <fullName evidence="2">Poly(A)-specific ribonuclease pnldc1</fullName>
        <ecNumber evidence="2">3.1.13.4</ecNumber>
    </submittedName>
</protein>
<dbReference type="InterPro" id="IPR036397">
    <property type="entry name" value="RNaseH_sf"/>
</dbReference>
<dbReference type="GO" id="GO:1990432">
    <property type="term" value="P:siRNA 3'-end processing"/>
    <property type="evidence" value="ECO:0007669"/>
    <property type="project" value="TreeGrafter"/>
</dbReference>
<accession>A0A9W9ZUC3</accession>
<sequence>MVQTHTDLKLFKHIEGDIGVCGQAQYLLFEEIKTRFTGIKCQVKNQFKVLVTKLPTVDTECDQESNSDLLTQEQEKILNAMVGFSRVFHVLAACKKPLVGHNVLTDLLLTYEKFYKPLPDSLKEFKSELHRLFPLIHDTKLIAFEIRRNPVLLQCNFLDDTNLENLHAALSSNNAQFFALFAPSIPFAEKCYRYLDEKMPHEAGYDSYLSGFVFLRMAHILAYKVSRSPEGPLPFSKFLRVLKPFENLIQLSRARVQHVNLSGPDPPSIRPQWLYVTSKVKTKPLVARTLAQEFSKFGSVDVKIWTRSMRWSLLLNTEEQKMFYERSDGTKRSVSDHTTHFLIHPT</sequence>
<comment type="caution">
    <text evidence="2">The sequence shown here is derived from an EMBL/GenBank/DDBJ whole genome shotgun (WGS) entry which is preliminary data.</text>
</comment>
<evidence type="ECO:0000256" key="1">
    <source>
        <dbReference type="ARBA" id="ARBA00008372"/>
    </source>
</evidence>
<dbReference type="EC" id="3.1.13.4" evidence="2"/>
<dbReference type="EMBL" id="MU825874">
    <property type="protein sequence ID" value="KAJ7387319.1"/>
    <property type="molecule type" value="Genomic_DNA"/>
</dbReference>
<organism evidence="2 3">
    <name type="scientific">Desmophyllum pertusum</name>
    <dbReference type="NCBI Taxonomy" id="174260"/>
    <lineage>
        <taxon>Eukaryota</taxon>
        <taxon>Metazoa</taxon>
        <taxon>Cnidaria</taxon>
        <taxon>Anthozoa</taxon>
        <taxon>Hexacorallia</taxon>
        <taxon>Scleractinia</taxon>
        <taxon>Caryophylliina</taxon>
        <taxon>Caryophylliidae</taxon>
        <taxon>Desmophyllum</taxon>
    </lineage>
</organism>
<name>A0A9W9ZUC3_9CNID</name>
<dbReference type="Pfam" id="PF04857">
    <property type="entry name" value="CAF1"/>
    <property type="match status" value="1"/>
</dbReference>
<dbReference type="GO" id="GO:0005634">
    <property type="term" value="C:nucleus"/>
    <property type="evidence" value="ECO:0007669"/>
    <property type="project" value="TreeGrafter"/>
</dbReference>
<dbReference type="Proteomes" id="UP001163046">
    <property type="component" value="Unassembled WGS sequence"/>
</dbReference>
<dbReference type="GO" id="GO:0004535">
    <property type="term" value="F:poly(A)-specific ribonuclease activity"/>
    <property type="evidence" value="ECO:0007669"/>
    <property type="project" value="UniProtKB-EC"/>
</dbReference>
<dbReference type="InterPro" id="IPR012337">
    <property type="entry name" value="RNaseH-like_sf"/>
</dbReference>
<dbReference type="PANTHER" id="PTHR15092:SF22">
    <property type="entry name" value="POLY(A)-SPECIFIC RIBONUCLEASE PNLDC1"/>
    <property type="match status" value="1"/>
</dbReference>
<dbReference type="AlphaFoldDB" id="A0A9W9ZUC3"/>
<dbReference type="GO" id="GO:1990431">
    <property type="term" value="P:priRNA 3'-end processing"/>
    <property type="evidence" value="ECO:0007669"/>
    <property type="project" value="TreeGrafter"/>
</dbReference>
<keyword evidence="2" id="KW-0378">Hydrolase</keyword>
<evidence type="ECO:0000313" key="2">
    <source>
        <dbReference type="EMBL" id="KAJ7387319.1"/>
    </source>
</evidence>
<dbReference type="OrthoDB" id="414075at2759"/>